<dbReference type="InterPro" id="IPR026297">
    <property type="entry name" value="FMRFamide-related/fGRP"/>
</dbReference>
<feature type="chain" id="PRO_5017383943" evidence="7">
    <location>
        <begin position="26"/>
        <end position="199"/>
    </location>
</feature>
<protein>
    <submittedName>
        <fullName evidence="8">Uncharacterized protein</fullName>
    </submittedName>
</protein>
<reference evidence="8" key="2">
    <citation type="submission" date="2025-09" db="UniProtKB">
        <authorList>
            <consortium name="Ensembl"/>
        </authorList>
    </citation>
    <scope>IDENTIFICATION</scope>
</reference>
<evidence type="ECO:0000256" key="6">
    <source>
        <dbReference type="ARBA" id="ARBA00023320"/>
    </source>
</evidence>
<evidence type="ECO:0000256" key="1">
    <source>
        <dbReference type="ARBA" id="ARBA00004613"/>
    </source>
</evidence>
<reference evidence="8" key="1">
    <citation type="submission" date="2025-08" db="UniProtKB">
        <authorList>
            <consortium name="Ensembl"/>
        </authorList>
    </citation>
    <scope>IDENTIFICATION</scope>
</reference>
<keyword evidence="9" id="KW-1185">Reference proteome</keyword>
<dbReference type="GO" id="GO:0005102">
    <property type="term" value="F:signaling receptor binding"/>
    <property type="evidence" value="ECO:0007669"/>
    <property type="project" value="TreeGrafter"/>
</dbReference>
<dbReference type="STRING" id="1676925.ENSPKIP00000031667"/>
<dbReference type="GO" id="GO:0007218">
    <property type="term" value="P:neuropeptide signaling pathway"/>
    <property type="evidence" value="ECO:0007669"/>
    <property type="project" value="UniProtKB-KW"/>
</dbReference>
<evidence type="ECO:0000256" key="2">
    <source>
        <dbReference type="ARBA" id="ARBA00006356"/>
    </source>
</evidence>
<dbReference type="GeneTree" id="ENSGT01030000234992"/>
<dbReference type="Proteomes" id="UP000261540">
    <property type="component" value="Unplaced"/>
</dbReference>
<dbReference type="AlphaFoldDB" id="A0A3B3SLQ8"/>
<name>A0A3B3SLQ8_9TELE</name>
<accession>A0A3B3SLQ8</accession>
<dbReference type="Ensembl" id="ENSPKIT00000012518.1">
    <property type="protein sequence ID" value="ENSPKIP00000031667.1"/>
    <property type="gene ID" value="ENSPKIG00000012061.1"/>
</dbReference>
<dbReference type="GO" id="GO:0032277">
    <property type="term" value="P:negative regulation of gonadotropin secretion"/>
    <property type="evidence" value="ECO:0007669"/>
    <property type="project" value="TreeGrafter"/>
</dbReference>
<evidence type="ECO:0000256" key="3">
    <source>
        <dbReference type="ARBA" id="ARBA00022525"/>
    </source>
</evidence>
<evidence type="ECO:0000256" key="5">
    <source>
        <dbReference type="ARBA" id="ARBA00022815"/>
    </source>
</evidence>
<comment type="subcellular location">
    <subcellularLocation>
        <location evidence="1">Secreted</location>
    </subcellularLocation>
</comment>
<dbReference type="GO" id="GO:0005576">
    <property type="term" value="C:extracellular region"/>
    <property type="evidence" value="ECO:0007669"/>
    <property type="project" value="UniProtKB-SubCell"/>
</dbReference>
<proteinExistence type="inferred from homology"/>
<organism evidence="8 9">
    <name type="scientific">Paramormyrops kingsleyae</name>
    <dbReference type="NCBI Taxonomy" id="1676925"/>
    <lineage>
        <taxon>Eukaryota</taxon>
        <taxon>Metazoa</taxon>
        <taxon>Chordata</taxon>
        <taxon>Craniata</taxon>
        <taxon>Vertebrata</taxon>
        <taxon>Euteleostomi</taxon>
        <taxon>Actinopterygii</taxon>
        <taxon>Neopterygii</taxon>
        <taxon>Teleostei</taxon>
        <taxon>Osteoglossocephala</taxon>
        <taxon>Osteoglossomorpha</taxon>
        <taxon>Osteoglossiformes</taxon>
        <taxon>Mormyridae</taxon>
        <taxon>Paramormyrops</taxon>
    </lineage>
</organism>
<evidence type="ECO:0000256" key="7">
    <source>
        <dbReference type="SAM" id="SignalP"/>
    </source>
</evidence>
<dbReference type="PROSITE" id="PS51257">
    <property type="entry name" value="PROKAR_LIPOPROTEIN"/>
    <property type="match status" value="1"/>
</dbReference>
<comment type="similarity">
    <text evidence="2">Belongs to the FARP (FMRFamide related peptide) family.</text>
</comment>
<keyword evidence="3" id="KW-0964">Secreted</keyword>
<keyword evidence="5" id="KW-0027">Amidation</keyword>
<evidence type="ECO:0000313" key="9">
    <source>
        <dbReference type="Proteomes" id="UP000261540"/>
    </source>
</evidence>
<feature type="signal peptide" evidence="7">
    <location>
        <begin position="1"/>
        <end position="25"/>
    </location>
</feature>
<evidence type="ECO:0000313" key="8">
    <source>
        <dbReference type="Ensembl" id="ENSPKIP00000031667.1"/>
    </source>
</evidence>
<dbReference type="PANTHER" id="PTHR14403">
    <property type="entry name" value="RFAMIDE PEPTIDE GONADOTROPIN INHIBITORY HORMONE"/>
    <property type="match status" value="1"/>
</dbReference>
<dbReference type="PANTHER" id="PTHR14403:SF6">
    <property type="entry name" value="PRO-FMRFAMIDE-RELATED NEUROPEPTIDE VF"/>
    <property type="match status" value="1"/>
</dbReference>
<keyword evidence="6" id="KW-0527">Neuropeptide</keyword>
<sequence length="199" mass="21714">MTRYAAGPQLMLGILGCLALRGVTGIELFYKPSNLDPRPTGNNENLRSLEASDYMVSVAPTSRKGSGPTILRLFPSAGKVTPLHANLPLRFGRRSAPEAVRTPKSFLNLPQRFGRAQATDVSVVIPCRQCPRSAVLTSPSATLPQRFGRRAEYRRALDAMAILLRGSSSAAVDKLKHVHWSNGRLFICFYLTVSTGSFV</sequence>
<evidence type="ECO:0000256" key="4">
    <source>
        <dbReference type="ARBA" id="ARBA00022729"/>
    </source>
</evidence>
<keyword evidence="4 7" id="KW-0732">Signal</keyword>